<comment type="similarity">
    <text evidence="3">Belongs to the RimP family.</text>
</comment>
<dbReference type="Gene3D" id="2.30.30.180">
    <property type="entry name" value="Ribosome maturation factor RimP, C-terminal domain"/>
    <property type="match status" value="1"/>
</dbReference>
<dbReference type="AlphaFoldDB" id="A0A8I1KGZ4"/>
<dbReference type="Pfam" id="PF17384">
    <property type="entry name" value="DUF150_C"/>
    <property type="match status" value="1"/>
</dbReference>
<evidence type="ECO:0000256" key="4">
    <source>
        <dbReference type="SAM" id="MobiDB-lite"/>
    </source>
</evidence>
<dbReference type="Gene3D" id="3.30.300.70">
    <property type="entry name" value="RimP-like superfamily, N-terminal"/>
    <property type="match status" value="1"/>
</dbReference>
<evidence type="ECO:0000259" key="6">
    <source>
        <dbReference type="Pfam" id="PF17384"/>
    </source>
</evidence>
<dbReference type="InterPro" id="IPR003728">
    <property type="entry name" value="Ribosome_maturation_RimP"/>
</dbReference>
<dbReference type="CDD" id="cd01734">
    <property type="entry name" value="YlxS_C"/>
    <property type="match status" value="1"/>
</dbReference>
<proteinExistence type="inferred from homology"/>
<dbReference type="SUPFAM" id="SSF74942">
    <property type="entry name" value="YhbC-like, C-terminal domain"/>
    <property type="match status" value="1"/>
</dbReference>
<keyword evidence="2 3" id="KW-0690">Ribosome biogenesis</keyword>
<dbReference type="PANTHER" id="PTHR33867:SF1">
    <property type="entry name" value="RIBOSOME MATURATION FACTOR RIMP"/>
    <property type="match status" value="1"/>
</dbReference>
<evidence type="ECO:0000256" key="2">
    <source>
        <dbReference type="ARBA" id="ARBA00022517"/>
    </source>
</evidence>
<feature type="domain" description="Ribosome maturation factor RimP C-terminal" evidence="6">
    <location>
        <begin position="110"/>
        <end position="180"/>
    </location>
</feature>
<evidence type="ECO:0000256" key="3">
    <source>
        <dbReference type="HAMAP-Rule" id="MF_01077"/>
    </source>
</evidence>
<dbReference type="FunFam" id="3.30.300.70:FF:000001">
    <property type="entry name" value="Ribosome maturation factor RimP"/>
    <property type="match status" value="1"/>
</dbReference>
<name>A0A8I1KGZ4_9HYPH</name>
<dbReference type="InterPro" id="IPR028989">
    <property type="entry name" value="RimP_N"/>
</dbReference>
<dbReference type="Proteomes" id="UP000623250">
    <property type="component" value="Unassembled WGS sequence"/>
</dbReference>
<comment type="caution">
    <text evidence="7">The sequence shown here is derived from an EMBL/GenBank/DDBJ whole genome shotgun (WGS) entry which is preliminary data.</text>
</comment>
<comment type="subcellular location">
    <subcellularLocation>
        <location evidence="3">Cytoplasm</location>
    </subcellularLocation>
</comment>
<dbReference type="InterPro" id="IPR028998">
    <property type="entry name" value="RimP_C"/>
</dbReference>
<organism evidence="7 8">
    <name type="scientific">Rhodomicrobium udaipurense</name>
    <dbReference type="NCBI Taxonomy" id="1202716"/>
    <lineage>
        <taxon>Bacteria</taxon>
        <taxon>Pseudomonadati</taxon>
        <taxon>Pseudomonadota</taxon>
        <taxon>Alphaproteobacteria</taxon>
        <taxon>Hyphomicrobiales</taxon>
        <taxon>Hyphomicrobiaceae</taxon>
        <taxon>Rhodomicrobium</taxon>
    </lineage>
</organism>
<dbReference type="NCBIfam" id="NF000932">
    <property type="entry name" value="PRK00092.2-5"/>
    <property type="match status" value="1"/>
</dbReference>
<dbReference type="GO" id="GO:0005829">
    <property type="term" value="C:cytosol"/>
    <property type="evidence" value="ECO:0007669"/>
    <property type="project" value="TreeGrafter"/>
</dbReference>
<dbReference type="RefSeq" id="WP_037241256.1">
    <property type="nucleotide sequence ID" value="NZ_JAEMUK010000012.1"/>
</dbReference>
<keyword evidence="8" id="KW-1185">Reference proteome</keyword>
<sequence>MEEEKNTAPTEQAVPSAPTERFTREFGAAADLAALIEPVLEDMGFRLVRVTMSKRDGATIQIMADNADGAINVDDCAQISRRISPLLDAHDPIKDRYYLEVSSPGIDRILVRPSDFEDWAGFETKVELKELIDGRKRFRGILEGYENGEMLLQVQLDEKGEPQTIGLPVDLIYDAKLVLTDELIRASLAKAKAAGKNWAEGGEIEDEQIEDAELNDGAIRN</sequence>
<evidence type="ECO:0000259" key="5">
    <source>
        <dbReference type="Pfam" id="PF02576"/>
    </source>
</evidence>
<dbReference type="HAMAP" id="MF_01077">
    <property type="entry name" value="RimP"/>
    <property type="match status" value="1"/>
</dbReference>
<evidence type="ECO:0000313" key="8">
    <source>
        <dbReference type="Proteomes" id="UP000623250"/>
    </source>
</evidence>
<gene>
    <name evidence="3 7" type="primary">rimP</name>
    <name evidence="7" type="ORF">JDN41_06590</name>
</gene>
<dbReference type="GO" id="GO:0006412">
    <property type="term" value="P:translation"/>
    <property type="evidence" value="ECO:0007669"/>
    <property type="project" value="TreeGrafter"/>
</dbReference>
<dbReference type="SUPFAM" id="SSF75420">
    <property type="entry name" value="YhbC-like, N-terminal domain"/>
    <property type="match status" value="1"/>
</dbReference>
<dbReference type="InterPro" id="IPR035956">
    <property type="entry name" value="RimP_N_sf"/>
</dbReference>
<protein>
    <recommendedName>
        <fullName evidence="3">Ribosome maturation factor RimP</fullName>
    </recommendedName>
</protein>
<dbReference type="PANTHER" id="PTHR33867">
    <property type="entry name" value="RIBOSOME MATURATION FACTOR RIMP"/>
    <property type="match status" value="1"/>
</dbReference>
<feature type="region of interest" description="Disordered" evidence="4">
    <location>
        <begin position="1"/>
        <end position="20"/>
    </location>
</feature>
<feature type="domain" description="Ribosome maturation factor RimP N-terminal" evidence="5">
    <location>
        <begin position="35"/>
        <end position="107"/>
    </location>
</feature>
<comment type="function">
    <text evidence="3">Required for maturation of 30S ribosomal subunits.</text>
</comment>
<reference evidence="7 8" key="1">
    <citation type="submission" date="2020-12" db="EMBL/GenBank/DDBJ databases">
        <title>Revised draft genomes of Rhodomicrobium vannielii ATCC 17100 and Rhodomicrobium udaipurense JA643.</title>
        <authorList>
            <person name="Conners E.M."/>
            <person name="Davenport E.J."/>
            <person name="Bose A."/>
        </authorList>
    </citation>
    <scope>NUCLEOTIDE SEQUENCE [LARGE SCALE GENOMIC DNA]</scope>
    <source>
        <strain evidence="7 8">JA643</strain>
    </source>
</reference>
<accession>A0A8I1KGZ4</accession>
<dbReference type="InterPro" id="IPR036847">
    <property type="entry name" value="RimP_C_sf"/>
</dbReference>
<dbReference type="Pfam" id="PF02576">
    <property type="entry name" value="RimP_N"/>
    <property type="match status" value="1"/>
</dbReference>
<keyword evidence="1 3" id="KW-0963">Cytoplasm</keyword>
<dbReference type="GO" id="GO:0000028">
    <property type="term" value="P:ribosomal small subunit assembly"/>
    <property type="evidence" value="ECO:0007669"/>
    <property type="project" value="TreeGrafter"/>
</dbReference>
<evidence type="ECO:0000256" key="1">
    <source>
        <dbReference type="ARBA" id="ARBA00022490"/>
    </source>
</evidence>
<evidence type="ECO:0000313" key="7">
    <source>
        <dbReference type="EMBL" id="MBJ7543220.1"/>
    </source>
</evidence>
<dbReference type="EMBL" id="JAEMUK010000012">
    <property type="protein sequence ID" value="MBJ7543220.1"/>
    <property type="molecule type" value="Genomic_DNA"/>
</dbReference>